<evidence type="ECO:0000256" key="2">
    <source>
        <dbReference type="ARBA" id="ARBA00010617"/>
    </source>
</evidence>
<evidence type="ECO:0008006" key="13">
    <source>
        <dbReference type="Google" id="ProtNLM"/>
    </source>
</evidence>
<dbReference type="Proteomes" id="UP000184383">
    <property type="component" value="Unassembled WGS sequence"/>
</dbReference>
<evidence type="ECO:0000256" key="8">
    <source>
        <dbReference type="PIRSR" id="PIRSR602401-1"/>
    </source>
</evidence>
<keyword evidence="7 9" id="KW-0503">Monooxygenase</keyword>
<dbReference type="Pfam" id="PF00067">
    <property type="entry name" value="p450"/>
    <property type="match status" value="1"/>
</dbReference>
<keyword evidence="4 8" id="KW-0479">Metal-binding</keyword>
<evidence type="ECO:0000256" key="5">
    <source>
        <dbReference type="ARBA" id="ARBA00023002"/>
    </source>
</evidence>
<sequence>MSDPVSHSLRLLWALAAGVLLYLYISRNRRRLPVPPGPPGLPIIGNLLQAPKSEVWKVYQKWSQQYGPVIAVKYGHKTSIILSSAQVVHELLGRRSLKYSERPKLIGLDQVTRGLHSGLMPYGPRWRAARALQGTFLRPSIARKYRPLQEVQSQRVIHDLLTTNDFSRCFHRFVTGLFLTLAYGMPMWPDQSVLEEWDALSRRKAHLVEPAFSVTGPMAEFFPFLTCLPAKWQDECNDMYNGRTRVFGRYLRMAQSAKSWNWVKQQSTHKAAQELDATEHAHVMGSLGEAALTPYHALRTILLAIYLHPVAVAQAQAELDRVVGTDRLPTFEDIPQLPYVNAFIKEAVRWRTVMPMFTPRVMREDDEYMGYHIPNGSTVLLNQWAIDHDESTFPMPEEFRPERWIDDPSLPSFFFGLGHRACPGEQVGNDSLFIVTSRVLWAFHVGKDREGCDIQPQSMYKSVGSTFINPVPHFDVCFTPRDQARQSLIEEGFDAAEKDASVLLDQIKDTCQAI</sequence>
<dbReference type="Gene3D" id="1.10.630.10">
    <property type="entry name" value="Cytochrome P450"/>
    <property type="match status" value="1"/>
</dbReference>
<keyword evidence="3 8" id="KW-0349">Heme</keyword>
<feature type="transmembrane region" description="Helical" evidence="10">
    <location>
        <begin position="6"/>
        <end position="25"/>
    </location>
</feature>
<evidence type="ECO:0000256" key="1">
    <source>
        <dbReference type="ARBA" id="ARBA00001971"/>
    </source>
</evidence>
<dbReference type="PANTHER" id="PTHR46300">
    <property type="entry name" value="P450, PUTATIVE (EUROFUNG)-RELATED-RELATED"/>
    <property type="match status" value="1"/>
</dbReference>
<keyword evidence="5 9" id="KW-0560">Oxidoreductase</keyword>
<dbReference type="RefSeq" id="XP_040683552.1">
    <property type="nucleotide sequence ID" value="XM_040836805.1"/>
</dbReference>
<dbReference type="InterPro" id="IPR036396">
    <property type="entry name" value="Cyt_P450_sf"/>
</dbReference>
<keyword evidence="10" id="KW-1133">Transmembrane helix</keyword>
<keyword evidence="10" id="KW-0472">Membrane</keyword>
<organism evidence="11 12">
    <name type="scientific">Aspergillus wentii DTO 134E9</name>
    <dbReference type="NCBI Taxonomy" id="1073089"/>
    <lineage>
        <taxon>Eukaryota</taxon>
        <taxon>Fungi</taxon>
        <taxon>Dikarya</taxon>
        <taxon>Ascomycota</taxon>
        <taxon>Pezizomycotina</taxon>
        <taxon>Eurotiomycetes</taxon>
        <taxon>Eurotiomycetidae</taxon>
        <taxon>Eurotiales</taxon>
        <taxon>Aspergillaceae</taxon>
        <taxon>Aspergillus</taxon>
        <taxon>Aspergillus subgen. Cremei</taxon>
    </lineage>
</organism>
<evidence type="ECO:0000256" key="10">
    <source>
        <dbReference type="SAM" id="Phobius"/>
    </source>
</evidence>
<dbReference type="GO" id="GO:0020037">
    <property type="term" value="F:heme binding"/>
    <property type="evidence" value="ECO:0007669"/>
    <property type="project" value="InterPro"/>
</dbReference>
<dbReference type="SUPFAM" id="SSF48264">
    <property type="entry name" value="Cytochrome P450"/>
    <property type="match status" value="1"/>
</dbReference>
<dbReference type="InterPro" id="IPR001128">
    <property type="entry name" value="Cyt_P450"/>
</dbReference>
<gene>
    <name evidence="11" type="ORF">ASPWEDRAFT_46637</name>
</gene>
<evidence type="ECO:0000256" key="3">
    <source>
        <dbReference type="ARBA" id="ARBA00022617"/>
    </source>
</evidence>
<protein>
    <recommendedName>
        <fullName evidence="13">Cytochrome P450</fullName>
    </recommendedName>
</protein>
<dbReference type="VEuPathDB" id="FungiDB:ASPWEDRAFT_46637"/>
<dbReference type="PANTHER" id="PTHR46300:SF1">
    <property type="entry name" value="P450, PUTATIVE (EUROFUNG)-RELATED"/>
    <property type="match status" value="1"/>
</dbReference>
<dbReference type="GO" id="GO:0016705">
    <property type="term" value="F:oxidoreductase activity, acting on paired donors, with incorporation or reduction of molecular oxygen"/>
    <property type="evidence" value="ECO:0007669"/>
    <property type="project" value="InterPro"/>
</dbReference>
<dbReference type="GO" id="GO:0005506">
    <property type="term" value="F:iron ion binding"/>
    <property type="evidence" value="ECO:0007669"/>
    <property type="project" value="InterPro"/>
</dbReference>
<accession>A0A1L9R4L8</accession>
<dbReference type="EMBL" id="KV878218">
    <property type="protein sequence ID" value="OJJ29875.1"/>
    <property type="molecule type" value="Genomic_DNA"/>
</dbReference>
<keyword evidence="10" id="KW-0812">Transmembrane</keyword>
<evidence type="ECO:0000256" key="7">
    <source>
        <dbReference type="ARBA" id="ARBA00023033"/>
    </source>
</evidence>
<dbReference type="PRINTS" id="PR00463">
    <property type="entry name" value="EP450I"/>
</dbReference>
<dbReference type="AlphaFoldDB" id="A0A1L9R4L8"/>
<comment type="cofactor">
    <cofactor evidence="1 8">
        <name>heme</name>
        <dbReference type="ChEBI" id="CHEBI:30413"/>
    </cofactor>
</comment>
<comment type="similarity">
    <text evidence="2 9">Belongs to the cytochrome P450 family.</text>
</comment>
<dbReference type="GO" id="GO:0004497">
    <property type="term" value="F:monooxygenase activity"/>
    <property type="evidence" value="ECO:0007669"/>
    <property type="project" value="UniProtKB-KW"/>
</dbReference>
<evidence type="ECO:0000256" key="9">
    <source>
        <dbReference type="RuleBase" id="RU000461"/>
    </source>
</evidence>
<evidence type="ECO:0000256" key="6">
    <source>
        <dbReference type="ARBA" id="ARBA00023004"/>
    </source>
</evidence>
<feature type="binding site" description="axial binding residue" evidence="8">
    <location>
        <position position="422"/>
    </location>
    <ligand>
        <name>heme</name>
        <dbReference type="ChEBI" id="CHEBI:30413"/>
    </ligand>
    <ligandPart>
        <name>Fe</name>
        <dbReference type="ChEBI" id="CHEBI:18248"/>
    </ligandPart>
</feature>
<dbReference type="OrthoDB" id="1470350at2759"/>
<dbReference type="STRING" id="1073089.A0A1L9R4L8"/>
<reference evidence="12" key="1">
    <citation type="journal article" date="2017" name="Genome Biol.">
        <title>Comparative genomics reveals high biological diversity and specific adaptations in the industrially and medically important fungal genus Aspergillus.</title>
        <authorList>
            <person name="de Vries R.P."/>
            <person name="Riley R."/>
            <person name="Wiebenga A."/>
            <person name="Aguilar-Osorio G."/>
            <person name="Amillis S."/>
            <person name="Uchima C.A."/>
            <person name="Anderluh G."/>
            <person name="Asadollahi M."/>
            <person name="Askin M."/>
            <person name="Barry K."/>
            <person name="Battaglia E."/>
            <person name="Bayram O."/>
            <person name="Benocci T."/>
            <person name="Braus-Stromeyer S.A."/>
            <person name="Caldana C."/>
            <person name="Canovas D."/>
            <person name="Cerqueira G.C."/>
            <person name="Chen F."/>
            <person name="Chen W."/>
            <person name="Choi C."/>
            <person name="Clum A."/>
            <person name="Dos Santos R.A."/>
            <person name="Damasio A.R."/>
            <person name="Diallinas G."/>
            <person name="Emri T."/>
            <person name="Fekete E."/>
            <person name="Flipphi M."/>
            <person name="Freyberg S."/>
            <person name="Gallo A."/>
            <person name="Gournas C."/>
            <person name="Habgood R."/>
            <person name="Hainaut M."/>
            <person name="Harispe M.L."/>
            <person name="Henrissat B."/>
            <person name="Hilden K.S."/>
            <person name="Hope R."/>
            <person name="Hossain A."/>
            <person name="Karabika E."/>
            <person name="Karaffa L."/>
            <person name="Karanyi Z."/>
            <person name="Krasevec N."/>
            <person name="Kuo A."/>
            <person name="Kusch H."/>
            <person name="LaButti K."/>
            <person name="Lagendijk E.L."/>
            <person name="Lapidus A."/>
            <person name="Levasseur A."/>
            <person name="Lindquist E."/>
            <person name="Lipzen A."/>
            <person name="Logrieco A.F."/>
            <person name="MacCabe A."/>
            <person name="Maekelae M.R."/>
            <person name="Malavazi I."/>
            <person name="Melin P."/>
            <person name="Meyer V."/>
            <person name="Mielnichuk N."/>
            <person name="Miskei M."/>
            <person name="Molnar A.P."/>
            <person name="Mule G."/>
            <person name="Ngan C.Y."/>
            <person name="Orejas M."/>
            <person name="Orosz E."/>
            <person name="Ouedraogo J.P."/>
            <person name="Overkamp K.M."/>
            <person name="Park H.-S."/>
            <person name="Perrone G."/>
            <person name="Piumi F."/>
            <person name="Punt P.J."/>
            <person name="Ram A.F."/>
            <person name="Ramon A."/>
            <person name="Rauscher S."/>
            <person name="Record E."/>
            <person name="Riano-Pachon D.M."/>
            <person name="Robert V."/>
            <person name="Roehrig J."/>
            <person name="Ruller R."/>
            <person name="Salamov A."/>
            <person name="Salih N.S."/>
            <person name="Samson R.A."/>
            <person name="Sandor E."/>
            <person name="Sanguinetti M."/>
            <person name="Schuetze T."/>
            <person name="Sepcic K."/>
            <person name="Shelest E."/>
            <person name="Sherlock G."/>
            <person name="Sophianopoulou V."/>
            <person name="Squina F.M."/>
            <person name="Sun H."/>
            <person name="Susca A."/>
            <person name="Todd R.B."/>
            <person name="Tsang A."/>
            <person name="Unkles S.E."/>
            <person name="van de Wiele N."/>
            <person name="van Rossen-Uffink D."/>
            <person name="Oliveira J.V."/>
            <person name="Vesth T.C."/>
            <person name="Visser J."/>
            <person name="Yu J.-H."/>
            <person name="Zhou M."/>
            <person name="Andersen M.R."/>
            <person name="Archer D.B."/>
            <person name="Baker S.E."/>
            <person name="Benoit I."/>
            <person name="Brakhage A.A."/>
            <person name="Braus G.H."/>
            <person name="Fischer R."/>
            <person name="Frisvad J.C."/>
            <person name="Goldman G.H."/>
            <person name="Houbraken J."/>
            <person name="Oakley B."/>
            <person name="Pocsi I."/>
            <person name="Scazzocchio C."/>
            <person name="Seiboth B."/>
            <person name="vanKuyk P.A."/>
            <person name="Wortman J."/>
            <person name="Dyer P.S."/>
            <person name="Grigoriev I.V."/>
        </authorList>
    </citation>
    <scope>NUCLEOTIDE SEQUENCE [LARGE SCALE GENOMIC DNA]</scope>
    <source>
        <strain evidence="12">DTO 134E9</strain>
    </source>
</reference>
<evidence type="ECO:0000313" key="11">
    <source>
        <dbReference type="EMBL" id="OJJ29875.1"/>
    </source>
</evidence>
<dbReference type="InterPro" id="IPR050364">
    <property type="entry name" value="Cytochrome_P450_fung"/>
</dbReference>
<dbReference type="GeneID" id="63752653"/>
<proteinExistence type="inferred from homology"/>
<evidence type="ECO:0000313" key="12">
    <source>
        <dbReference type="Proteomes" id="UP000184383"/>
    </source>
</evidence>
<dbReference type="CDD" id="cd11065">
    <property type="entry name" value="CYP64-like"/>
    <property type="match status" value="1"/>
</dbReference>
<evidence type="ECO:0000256" key="4">
    <source>
        <dbReference type="ARBA" id="ARBA00022723"/>
    </source>
</evidence>
<dbReference type="InterPro" id="IPR002401">
    <property type="entry name" value="Cyt_P450_E_grp-I"/>
</dbReference>
<keyword evidence="6 8" id="KW-0408">Iron</keyword>
<keyword evidence="12" id="KW-1185">Reference proteome</keyword>
<dbReference type="InterPro" id="IPR017972">
    <property type="entry name" value="Cyt_P450_CS"/>
</dbReference>
<dbReference type="PROSITE" id="PS00086">
    <property type="entry name" value="CYTOCHROME_P450"/>
    <property type="match status" value="1"/>
</dbReference>
<name>A0A1L9R4L8_ASPWE</name>